<evidence type="ECO:0000259" key="15">
    <source>
        <dbReference type="PROSITE" id="PS51194"/>
    </source>
</evidence>
<feature type="domain" description="DEAD-box RNA helicase Q" evidence="16">
    <location>
        <begin position="17"/>
        <end position="45"/>
    </location>
</feature>
<dbReference type="FunFam" id="3.40.50.300:FF:000626">
    <property type="entry name" value="probable ATP-dependent RNA helicase DDX47"/>
    <property type="match status" value="1"/>
</dbReference>
<evidence type="ECO:0000256" key="5">
    <source>
        <dbReference type="ARBA" id="ARBA00022806"/>
    </source>
</evidence>
<evidence type="ECO:0000256" key="8">
    <source>
        <dbReference type="ARBA" id="ARBA00023242"/>
    </source>
</evidence>
<dbReference type="FunFam" id="3.40.50.300:FF:000681">
    <property type="entry name" value="probable ATP-dependent RNA helicase DDX47"/>
    <property type="match status" value="1"/>
</dbReference>
<evidence type="ECO:0000256" key="11">
    <source>
        <dbReference type="PROSITE-ProRule" id="PRU00552"/>
    </source>
</evidence>
<keyword evidence="7" id="KW-0694">RNA-binding</keyword>
<dbReference type="AlphaFoldDB" id="A0A8B8FHT5"/>
<feature type="domain" description="Helicase ATP-binding" evidence="14">
    <location>
        <begin position="48"/>
        <end position="219"/>
    </location>
</feature>
<keyword evidence="6 12" id="KW-0067">ATP-binding</keyword>
<dbReference type="CDD" id="cd18787">
    <property type="entry name" value="SF2_C_DEAD"/>
    <property type="match status" value="1"/>
</dbReference>
<feature type="compositionally biased region" description="Basic residues" evidence="13">
    <location>
        <begin position="429"/>
        <end position="448"/>
    </location>
</feature>
<dbReference type="GeneID" id="112683316"/>
<dbReference type="PANTHER" id="PTHR47959">
    <property type="entry name" value="ATP-DEPENDENT RNA HELICASE RHLE-RELATED"/>
    <property type="match status" value="1"/>
</dbReference>
<dbReference type="GO" id="GO:0005730">
    <property type="term" value="C:nucleolus"/>
    <property type="evidence" value="ECO:0007669"/>
    <property type="project" value="UniProtKB-ARBA"/>
</dbReference>
<dbReference type="Proteomes" id="UP000694846">
    <property type="component" value="Unplaced"/>
</dbReference>
<evidence type="ECO:0000256" key="12">
    <source>
        <dbReference type="RuleBase" id="RU000492"/>
    </source>
</evidence>
<dbReference type="OrthoDB" id="10261904at2759"/>
<dbReference type="RefSeq" id="XP_025410076.1">
    <property type="nucleotide sequence ID" value="XM_025554291.1"/>
</dbReference>
<sequence>MSTVEESEIGADVEVAITFKDLGVTDVLCETCESLKWKNPTKIQKEAIPVALQGKDIIGLAETGSGKTGAFAIPILQALLENPQRYFALILTPTRELAFQISEQIEALGSNIGVKCAVIVGGMDMMAQSLMLAKKPHIIIATPGRLVDHLENTKGFSLRNLKVLVMDEADRILNMDFEEEVDKILKVIPRERRTFLFSATMTKKVQKLHRASLVDPVRVEVSTKFQTVEQLHQYYIFIPVKYKDVYLVHILNEMAGNSFMVFMATCNSTIRVALLLRNLGLDAIPLHGQMTQNKRLAALNKFKSKSRSILISTDVSSRGLDIPHVDVVINFDMPTHSKDYIHRVGRTARAGRSGKAITFVTQYDIELYQRIEQLISKKLPLYHVEDDEVMCLQERVSEAQRLAKMNMKDLGDKKGKRTLDDDEEGAMGVRRKNISKHKGNKSKKFKKK</sequence>
<accession>A0A8B8FHT5</accession>
<name>A0A8B8FHT5_9HEMI</name>
<dbReference type="GO" id="GO:0010468">
    <property type="term" value="P:regulation of gene expression"/>
    <property type="evidence" value="ECO:0007669"/>
    <property type="project" value="UniProtKB-ARBA"/>
</dbReference>
<protein>
    <recommendedName>
        <fullName evidence="2">RNA helicase</fullName>
        <ecNumber evidence="2">3.6.4.13</ecNumber>
    </recommendedName>
</protein>
<evidence type="ECO:0000313" key="18">
    <source>
        <dbReference type="RefSeq" id="XP_025410076.1"/>
    </source>
</evidence>
<evidence type="ECO:0000313" key="17">
    <source>
        <dbReference type="Proteomes" id="UP000694846"/>
    </source>
</evidence>
<dbReference type="SMART" id="SM00490">
    <property type="entry name" value="HELICc"/>
    <property type="match status" value="1"/>
</dbReference>
<keyword evidence="17" id="KW-1185">Reference proteome</keyword>
<evidence type="ECO:0000256" key="4">
    <source>
        <dbReference type="ARBA" id="ARBA00022801"/>
    </source>
</evidence>
<dbReference type="SUPFAM" id="SSF52540">
    <property type="entry name" value="P-loop containing nucleoside triphosphate hydrolases"/>
    <property type="match status" value="1"/>
</dbReference>
<organism evidence="17 18">
    <name type="scientific">Sipha flava</name>
    <name type="common">yellow sugarcane aphid</name>
    <dbReference type="NCBI Taxonomy" id="143950"/>
    <lineage>
        <taxon>Eukaryota</taxon>
        <taxon>Metazoa</taxon>
        <taxon>Ecdysozoa</taxon>
        <taxon>Arthropoda</taxon>
        <taxon>Hexapoda</taxon>
        <taxon>Insecta</taxon>
        <taxon>Pterygota</taxon>
        <taxon>Neoptera</taxon>
        <taxon>Paraneoptera</taxon>
        <taxon>Hemiptera</taxon>
        <taxon>Sternorrhyncha</taxon>
        <taxon>Aphidomorpha</taxon>
        <taxon>Aphidoidea</taxon>
        <taxon>Aphididae</taxon>
        <taxon>Sipha</taxon>
    </lineage>
</organism>
<dbReference type="PROSITE" id="PS51194">
    <property type="entry name" value="HELICASE_CTER"/>
    <property type="match status" value="1"/>
</dbReference>
<dbReference type="GO" id="GO:0042254">
    <property type="term" value="P:ribosome biogenesis"/>
    <property type="evidence" value="ECO:0007669"/>
    <property type="project" value="UniProtKB-ARBA"/>
</dbReference>
<dbReference type="GO" id="GO:0016787">
    <property type="term" value="F:hydrolase activity"/>
    <property type="evidence" value="ECO:0007669"/>
    <property type="project" value="UniProtKB-KW"/>
</dbReference>
<dbReference type="InterPro" id="IPR001650">
    <property type="entry name" value="Helicase_C-like"/>
</dbReference>
<dbReference type="SMART" id="SM00487">
    <property type="entry name" value="DEXDc"/>
    <property type="match status" value="1"/>
</dbReference>
<dbReference type="InterPro" id="IPR011545">
    <property type="entry name" value="DEAD/DEAH_box_helicase_dom"/>
</dbReference>
<dbReference type="GO" id="GO:0003724">
    <property type="term" value="F:RNA helicase activity"/>
    <property type="evidence" value="ECO:0007669"/>
    <property type="project" value="UniProtKB-EC"/>
</dbReference>
<reference evidence="18" key="1">
    <citation type="submission" date="2025-08" db="UniProtKB">
        <authorList>
            <consortium name="RefSeq"/>
        </authorList>
    </citation>
    <scope>IDENTIFICATION</scope>
    <source>
        <tissue evidence="18">Whole body</tissue>
    </source>
</reference>
<dbReference type="InterPro" id="IPR027417">
    <property type="entry name" value="P-loop_NTPase"/>
</dbReference>
<dbReference type="PROSITE" id="PS00039">
    <property type="entry name" value="DEAD_ATP_HELICASE"/>
    <property type="match status" value="1"/>
</dbReference>
<evidence type="ECO:0000256" key="2">
    <source>
        <dbReference type="ARBA" id="ARBA00012552"/>
    </source>
</evidence>
<dbReference type="CTD" id="35379"/>
<evidence type="ECO:0000256" key="3">
    <source>
        <dbReference type="ARBA" id="ARBA00022741"/>
    </source>
</evidence>
<gene>
    <name evidence="18" type="primary">LOC112683316</name>
</gene>
<keyword evidence="8" id="KW-0539">Nucleus</keyword>
<evidence type="ECO:0000256" key="6">
    <source>
        <dbReference type="ARBA" id="ARBA00022840"/>
    </source>
</evidence>
<dbReference type="Pfam" id="PF00271">
    <property type="entry name" value="Helicase_C"/>
    <property type="match status" value="1"/>
</dbReference>
<proteinExistence type="inferred from homology"/>
<comment type="catalytic activity">
    <reaction evidence="10">
        <text>ATP + H2O = ADP + phosphate + H(+)</text>
        <dbReference type="Rhea" id="RHEA:13065"/>
        <dbReference type="ChEBI" id="CHEBI:15377"/>
        <dbReference type="ChEBI" id="CHEBI:15378"/>
        <dbReference type="ChEBI" id="CHEBI:30616"/>
        <dbReference type="ChEBI" id="CHEBI:43474"/>
        <dbReference type="ChEBI" id="CHEBI:456216"/>
        <dbReference type="EC" id="3.6.4.13"/>
    </reaction>
</comment>
<dbReference type="GO" id="GO:0003723">
    <property type="term" value="F:RNA binding"/>
    <property type="evidence" value="ECO:0007669"/>
    <property type="project" value="UniProtKB-KW"/>
</dbReference>
<comment type="subcellular location">
    <subcellularLocation>
        <location evidence="1">Nucleus</location>
    </subcellularLocation>
</comment>
<comment type="similarity">
    <text evidence="9">Belongs to the DEAD box helicase family. DDX47/RRP3 subfamily.</text>
</comment>
<keyword evidence="3 12" id="KW-0547">Nucleotide-binding</keyword>
<dbReference type="PROSITE" id="PS51192">
    <property type="entry name" value="HELICASE_ATP_BIND_1"/>
    <property type="match status" value="1"/>
</dbReference>
<evidence type="ECO:0000256" key="9">
    <source>
        <dbReference type="ARBA" id="ARBA00024350"/>
    </source>
</evidence>
<dbReference type="Gene3D" id="3.40.50.300">
    <property type="entry name" value="P-loop containing nucleotide triphosphate hydrolases"/>
    <property type="match status" value="2"/>
</dbReference>
<dbReference type="InterPro" id="IPR014014">
    <property type="entry name" value="RNA_helicase_DEAD_Q_motif"/>
</dbReference>
<dbReference type="InterPro" id="IPR050079">
    <property type="entry name" value="DEAD_box_RNA_helicase"/>
</dbReference>
<dbReference type="GO" id="GO:0005524">
    <property type="term" value="F:ATP binding"/>
    <property type="evidence" value="ECO:0007669"/>
    <property type="project" value="UniProtKB-KW"/>
</dbReference>
<dbReference type="PANTHER" id="PTHR47959:SF20">
    <property type="entry name" value="RNA HELICASE"/>
    <property type="match status" value="1"/>
</dbReference>
<feature type="region of interest" description="Disordered" evidence="13">
    <location>
        <begin position="407"/>
        <end position="448"/>
    </location>
</feature>
<evidence type="ECO:0000259" key="14">
    <source>
        <dbReference type="PROSITE" id="PS51192"/>
    </source>
</evidence>
<evidence type="ECO:0000256" key="1">
    <source>
        <dbReference type="ARBA" id="ARBA00004123"/>
    </source>
</evidence>
<dbReference type="InterPro" id="IPR044765">
    <property type="entry name" value="DDX47/Rrp3_DEADc"/>
</dbReference>
<keyword evidence="4 12" id="KW-0378">Hydrolase</keyword>
<feature type="domain" description="Helicase C-terminal" evidence="15">
    <location>
        <begin position="246"/>
        <end position="390"/>
    </location>
</feature>
<evidence type="ECO:0000256" key="13">
    <source>
        <dbReference type="SAM" id="MobiDB-lite"/>
    </source>
</evidence>
<dbReference type="EC" id="3.6.4.13" evidence="2"/>
<dbReference type="Pfam" id="PF00270">
    <property type="entry name" value="DEAD"/>
    <property type="match status" value="1"/>
</dbReference>
<evidence type="ECO:0000256" key="7">
    <source>
        <dbReference type="ARBA" id="ARBA00022884"/>
    </source>
</evidence>
<dbReference type="CDD" id="cd17954">
    <property type="entry name" value="DEADc_DDX47"/>
    <property type="match status" value="1"/>
</dbReference>
<evidence type="ECO:0000259" key="16">
    <source>
        <dbReference type="PROSITE" id="PS51195"/>
    </source>
</evidence>
<feature type="compositionally biased region" description="Basic and acidic residues" evidence="13">
    <location>
        <begin position="407"/>
        <end position="419"/>
    </location>
</feature>
<dbReference type="GO" id="GO:0005829">
    <property type="term" value="C:cytosol"/>
    <property type="evidence" value="ECO:0007669"/>
    <property type="project" value="TreeGrafter"/>
</dbReference>
<dbReference type="InterPro" id="IPR000629">
    <property type="entry name" value="RNA-helicase_DEAD-box_CS"/>
</dbReference>
<dbReference type="PROSITE" id="PS51195">
    <property type="entry name" value="Q_MOTIF"/>
    <property type="match status" value="1"/>
</dbReference>
<dbReference type="InterPro" id="IPR014001">
    <property type="entry name" value="Helicase_ATP-bd"/>
</dbReference>
<feature type="short sequence motif" description="Q motif" evidence="11">
    <location>
        <begin position="17"/>
        <end position="45"/>
    </location>
</feature>
<evidence type="ECO:0000256" key="10">
    <source>
        <dbReference type="ARBA" id="ARBA00047984"/>
    </source>
</evidence>
<keyword evidence="5 12" id="KW-0347">Helicase</keyword>